<keyword evidence="1" id="KW-0378">Hydrolase</keyword>
<comment type="caution">
    <text evidence="1">The sequence shown here is derived from an EMBL/GenBank/DDBJ whole genome shotgun (WGS) entry which is preliminary data.</text>
</comment>
<reference evidence="2" key="1">
    <citation type="journal article" date="2023" name="Hortic. Res.">
        <title>A chromosome-level phased genome enabling allele-level studies in sweet orange: a case study on citrus Huanglongbing tolerance.</title>
        <authorList>
            <person name="Wu B."/>
            <person name="Yu Q."/>
            <person name="Deng Z."/>
            <person name="Duan Y."/>
            <person name="Luo F."/>
            <person name="Gmitter F. Jr."/>
        </authorList>
    </citation>
    <scope>NUCLEOTIDE SEQUENCE [LARGE SCALE GENOMIC DNA]</scope>
    <source>
        <strain evidence="2">cv. Valencia</strain>
    </source>
</reference>
<name>A0ACB8M830_CITSI</name>
<proteinExistence type="predicted"/>
<protein>
    <submittedName>
        <fullName evidence="1">ADP-ribosyl cyclase/cyclic ADP-ribose hydrolase</fullName>
    </submittedName>
</protein>
<evidence type="ECO:0000313" key="2">
    <source>
        <dbReference type="Proteomes" id="UP000829398"/>
    </source>
</evidence>
<keyword evidence="2" id="KW-1185">Reference proteome</keyword>
<dbReference type="EMBL" id="CM039172">
    <property type="protein sequence ID" value="KAH9781755.1"/>
    <property type="molecule type" value="Genomic_DNA"/>
</dbReference>
<sequence length="766" mass="85699">MELWLQQVQNNLPSILVYRIGNMLHRKATQLARNPIYHSKTKHIEIDNALHQKQGCTILKALPTKITMESPKTRVLSCCSKLKKFPEIVGSMASLMTLMLDGTALQELPFSIELLSGLDLLNLNDCNNLSRFPSTINGLKSLKALYLFGFSNLGNVPKNLMKIESLEELDLSGTALESDGIELLYELMPRPREVAAVMNDEEPQDYPYDVSARKRQLTDRWTVEVFCQLKGGEVVEGIIDYYSSYFPEDKVYLSASAEAFSLMTNLRLLKISNVQLPRGLEYLSNRLRLLDWRRYPLKSLPSNLQLDDIFEFKMHYSCIEELWKGIKPLNMLRVLELSHSENLIKTPDFTKVPNLEVLDLEGCTRLREIHQSLLRHNKLILLNLKGCTSLTTLPGEIFMESLKTLVLSGCSKLKKFPDIVGGMECLQELRLDGTDIKELPVSIELMSGLVSLNLKDCRNLASLPITIGSLECLQTLVLSGCSKIVKFPETVISVVDLSELFLDGTSITEVPSSIELLTKLQWLNLNDCRSLVRLPSSINGLKSLKTLNLSGCFKLENVPETLGQVESLEELDISGTAIRQPPSSIFLMKNLKELSCRGCKGSPSSASWFLRSPINLMRWSSDPVALSLPSSLSGLCSLTKLDISDYDLGEGAIPSSIGDLCSLEKLCLSRNSFVSLPASIYRLSNLQEIELEECKMLQTLPRLPASIQWILLDGCVSLETLSDVLKLNEHRLPLLSLECVDCLKLTGNYDLATLKILRSVSHSHLC</sequence>
<organism evidence="1 2">
    <name type="scientific">Citrus sinensis</name>
    <name type="common">Sweet orange</name>
    <name type="synonym">Citrus aurantium var. sinensis</name>
    <dbReference type="NCBI Taxonomy" id="2711"/>
    <lineage>
        <taxon>Eukaryota</taxon>
        <taxon>Viridiplantae</taxon>
        <taxon>Streptophyta</taxon>
        <taxon>Embryophyta</taxon>
        <taxon>Tracheophyta</taxon>
        <taxon>Spermatophyta</taxon>
        <taxon>Magnoliopsida</taxon>
        <taxon>eudicotyledons</taxon>
        <taxon>Gunneridae</taxon>
        <taxon>Pentapetalae</taxon>
        <taxon>rosids</taxon>
        <taxon>malvids</taxon>
        <taxon>Sapindales</taxon>
        <taxon>Rutaceae</taxon>
        <taxon>Aurantioideae</taxon>
        <taxon>Citrus</taxon>
    </lineage>
</organism>
<accession>A0ACB8M830</accession>
<gene>
    <name evidence="1" type="ORF">KPL71_008595</name>
</gene>
<evidence type="ECO:0000313" key="1">
    <source>
        <dbReference type="EMBL" id="KAH9781755.1"/>
    </source>
</evidence>
<dbReference type="Proteomes" id="UP000829398">
    <property type="component" value="Chromosome 3"/>
</dbReference>